<dbReference type="PANTHER" id="PTHR32440">
    <property type="entry name" value="PHOSPHATASE DCR2-RELATED-RELATED"/>
    <property type="match status" value="1"/>
</dbReference>
<dbReference type="VEuPathDB" id="FungiDB:MSYG_0534"/>
<proteinExistence type="predicted"/>
<keyword evidence="4" id="KW-1185">Reference proteome</keyword>
<dbReference type="GO" id="GO:0005737">
    <property type="term" value="C:cytoplasm"/>
    <property type="evidence" value="ECO:0007669"/>
    <property type="project" value="TreeGrafter"/>
</dbReference>
<dbReference type="EMBL" id="LT671821">
    <property type="protein sequence ID" value="SHO76198.1"/>
    <property type="molecule type" value="Genomic_DNA"/>
</dbReference>
<evidence type="ECO:0000313" key="4">
    <source>
        <dbReference type="Proteomes" id="UP000186303"/>
    </source>
</evidence>
<dbReference type="InterPro" id="IPR029052">
    <property type="entry name" value="Metallo-depent_PP-like"/>
</dbReference>
<protein>
    <submittedName>
        <fullName evidence="3">Similar to S.cerevisiae protein DCR2 (Phosphoesterase)</fullName>
    </submittedName>
</protein>
<dbReference type="GO" id="GO:0004721">
    <property type="term" value="F:phosphoprotein phosphatase activity"/>
    <property type="evidence" value="ECO:0007669"/>
    <property type="project" value="TreeGrafter"/>
</dbReference>
<feature type="transmembrane region" description="Helical" evidence="1">
    <location>
        <begin position="21"/>
        <end position="40"/>
    </location>
</feature>
<evidence type="ECO:0000256" key="1">
    <source>
        <dbReference type="SAM" id="Phobius"/>
    </source>
</evidence>
<dbReference type="OrthoDB" id="783096at2759"/>
<gene>
    <name evidence="3" type="ORF">MSYG_0534</name>
</gene>
<organism evidence="3 4">
    <name type="scientific">Malassezia sympodialis (strain ATCC 42132)</name>
    <name type="common">Atopic eczema-associated yeast</name>
    <dbReference type="NCBI Taxonomy" id="1230383"/>
    <lineage>
        <taxon>Eukaryota</taxon>
        <taxon>Fungi</taxon>
        <taxon>Dikarya</taxon>
        <taxon>Basidiomycota</taxon>
        <taxon>Ustilaginomycotina</taxon>
        <taxon>Malasseziomycetes</taxon>
        <taxon>Malasseziales</taxon>
        <taxon>Malasseziaceae</taxon>
        <taxon>Malassezia</taxon>
    </lineage>
</organism>
<dbReference type="CDD" id="cd07383">
    <property type="entry name" value="MPP_Dcr2"/>
    <property type="match status" value="1"/>
</dbReference>
<keyword evidence="1" id="KW-1133">Transmembrane helix</keyword>
<feature type="domain" description="Calcineurin-like phosphoesterase" evidence="2">
    <location>
        <begin position="250"/>
        <end position="514"/>
    </location>
</feature>
<keyword evidence="1" id="KW-0472">Membrane</keyword>
<name>A0A1M8A158_MALS4</name>
<dbReference type="Proteomes" id="UP000186303">
    <property type="component" value="Chromosome 1"/>
</dbReference>
<dbReference type="InterPro" id="IPR004843">
    <property type="entry name" value="Calcineurin-like_PHP"/>
</dbReference>
<dbReference type="PANTHER" id="PTHR32440:SF0">
    <property type="entry name" value="PHOSPHATASE DCR2-RELATED"/>
    <property type="match status" value="1"/>
</dbReference>
<dbReference type="Gene3D" id="3.60.21.10">
    <property type="match status" value="1"/>
</dbReference>
<dbReference type="SUPFAM" id="SSF56300">
    <property type="entry name" value="Metallo-dependent phosphatases"/>
    <property type="match status" value="1"/>
</dbReference>
<dbReference type="Pfam" id="PF00149">
    <property type="entry name" value="Metallophos"/>
    <property type="match status" value="1"/>
</dbReference>
<accession>A0A1M8A158</accession>
<reference evidence="4" key="1">
    <citation type="journal article" date="2017" name="Nucleic Acids Res.">
        <title>Proteogenomics produces comprehensive and highly accurate protein-coding gene annotation in a complete genome assembly of Malassezia sympodialis.</title>
        <authorList>
            <person name="Zhu Y."/>
            <person name="Engstroem P.G."/>
            <person name="Tellgren-Roth C."/>
            <person name="Baudo C.D."/>
            <person name="Kennell J.C."/>
            <person name="Sun S."/>
            <person name="Billmyre R.B."/>
            <person name="Schroeder M.S."/>
            <person name="Andersson A."/>
            <person name="Holm T."/>
            <person name="Sigurgeirsson B."/>
            <person name="Wu G."/>
            <person name="Sankaranarayanan S.R."/>
            <person name="Siddharthan R."/>
            <person name="Sanyal K."/>
            <person name="Lundeberg J."/>
            <person name="Nystedt B."/>
            <person name="Boekhout T."/>
            <person name="Dawson T.L. Jr."/>
            <person name="Heitman J."/>
            <person name="Scheynius A."/>
            <person name="Lehtioe J."/>
        </authorList>
    </citation>
    <scope>NUCLEOTIDE SEQUENCE [LARGE SCALE GENOMIC DNA]</scope>
    <source>
        <strain evidence="4">ATCC 42132</strain>
    </source>
</reference>
<dbReference type="AlphaFoldDB" id="A0A1M8A158"/>
<dbReference type="STRING" id="1230383.A0A1M8A158"/>
<sequence length="587" mass="65919">MPRPPLGRILRRGIPRPDTMSAAVWVVLFWALFAVVSHYFHAPIAPRVGQPGRLEDMDRYAPLVPQDLPLYNVTVATCAPHRGCALPRAIDDHAGPWIRVDRPLSGPTARKLGMWNAFGQPWYGRFVFYRRAHRLNSTRLVDVRAATAEKRPLGPGWERVREALVPHRAHHPAVYLYVRMASASAPEVGVTELSVHYGHHTPLPGFVSAGTVVPAHRLHSQKAKVTLLMRHGLGPEVPHPTLRFRADGTFKILQIADLHFSVLEEPCRDVADRNACQSHNHTMARIEQWLDAERPDMVAFTGDQWNGQGTSWDERSATPLWVEPLVRRKIPWIPVFGNHDSESGFFSRTEQMQFLAQLPYSLAQVGPSALHGVGNYQVPVYAATNDTEAWTLWALDSGANAPSSLWRPWQSALYDWIREDQIEWLVRGMRAKPVARRGSHASRPPGMLFVHIPLPEAWDAPDRDGDHEYIVGSRQERVGRVGGQLRRGIFDAVQRAQDAETPGIQVYVHGHMHNNGDCRRVRGTWICFGGGASYAAYGHLGLARRVRVYEIRDHGASLHTWQRTDDNARTDVTVLRSATGSLRPPPS</sequence>
<evidence type="ECO:0000313" key="3">
    <source>
        <dbReference type="EMBL" id="SHO76198.1"/>
    </source>
</evidence>
<keyword evidence="1" id="KW-0812">Transmembrane</keyword>
<evidence type="ECO:0000259" key="2">
    <source>
        <dbReference type="Pfam" id="PF00149"/>
    </source>
</evidence>